<gene>
    <name evidence="1" type="ORF">QYE76_057717</name>
</gene>
<dbReference type="Proteomes" id="UP001231189">
    <property type="component" value="Unassembled WGS sequence"/>
</dbReference>
<proteinExistence type="predicted"/>
<dbReference type="AlphaFoldDB" id="A0AAD8T5Q1"/>
<protein>
    <submittedName>
        <fullName evidence="1">Uncharacterized protein</fullName>
    </submittedName>
</protein>
<reference evidence="1" key="1">
    <citation type="submission" date="2023-07" db="EMBL/GenBank/DDBJ databases">
        <title>A chromosome-level genome assembly of Lolium multiflorum.</title>
        <authorList>
            <person name="Chen Y."/>
            <person name="Copetti D."/>
            <person name="Kolliker R."/>
            <person name="Studer B."/>
        </authorList>
    </citation>
    <scope>NUCLEOTIDE SEQUENCE</scope>
    <source>
        <strain evidence="1">02402/16</strain>
        <tissue evidence="1">Leaf</tissue>
    </source>
</reference>
<name>A0AAD8T5Q1_LOLMU</name>
<comment type="caution">
    <text evidence="1">The sequence shown here is derived from an EMBL/GenBank/DDBJ whole genome shotgun (WGS) entry which is preliminary data.</text>
</comment>
<evidence type="ECO:0000313" key="2">
    <source>
        <dbReference type="Proteomes" id="UP001231189"/>
    </source>
</evidence>
<dbReference type="EMBL" id="JAUUTY010000003">
    <property type="protein sequence ID" value="KAK1669558.1"/>
    <property type="molecule type" value="Genomic_DNA"/>
</dbReference>
<sequence length="107" mass="11891">MKAMNEATQLSMAKMTEEYKILMADIATMDPLARVWHKMYRKRIGKEASLPTATPAYKPTATSTYIPASAYMPLPESTEHVPDIEVSQVTANDEGVVEVQPSLTPYL</sequence>
<organism evidence="1 2">
    <name type="scientific">Lolium multiflorum</name>
    <name type="common">Italian ryegrass</name>
    <name type="synonym">Lolium perenne subsp. multiflorum</name>
    <dbReference type="NCBI Taxonomy" id="4521"/>
    <lineage>
        <taxon>Eukaryota</taxon>
        <taxon>Viridiplantae</taxon>
        <taxon>Streptophyta</taxon>
        <taxon>Embryophyta</taxon>
        <taxon>Tracheophyta</taxon>
        <taxon>Spermatophyta</taxon>
        <taxon>Magnoliopsida</taxon>
        <taxon>Liliopsida</taxon>
        <taxon>Poales</taxon>
        <taxon>Poaceae</taxon>
        <taxon>BOP clade</taxon>
        <taxon>Pooideae</taxon>
        <taxon>Poodae</taxon>
        <taxon>Poeae</taxon>
        <taxon>Poeae Chloroplast Group 2 (Poeae type)</taxon>
        <taxon>Loliodinae</taxon>
        <taxon>Loliinae</taxon>
        <taxon>Lolium</taxon>
    </lineage>
</organism>
<keyword evidence="2" id="KW-1185">Reference proteome</keyword>
<accession>A0AAD8T5Q1</accession>
<evidence type="ECO:0000313" key="1">
    <source>
        <dbReference type="EMBL" id="KAK1669558.1"/>
    </source>
</evidence>